<protein>
    <submittedName>
        <fullName evidence="2">Uncharacterized protein</fullName>
    </submittedName>
</protein>
<dbReference type="EMBL" id="BARU01018684">
    <property type="protein sequence ID" value="GAH59328.1"/>
    <property type="molecule type" value="Genomic_DNA"/>
</dbReference>
<feature type="compositionally biased region" description="Basic and acidic residues" evidence="1">
    <location>
        <begin position="32"/>
        <end position="44"/>
    </location>
</feature>
<evidence type="ECO:0000313" key="2">
    <source>
        <dbReference type="EMBL" id="GAH59328.1"/>
    </source>
</evidence>
<evidence type="ECO:0000256" key="1">
    <source>
        <dbReference type="SAM" id="MobiDB-lite"/>
    </source>
</evidence>
<accession>X1IP51</accession>
<comment type="caution">
    <text evidence="2">The sequence shown here is derived from an EMBL/GenBank/DDBJ whole genome shotgun (WGS) entry which is preliminary data.</text>
</comment>
<dbReference type="AlphaFoldDB" id="X1IP51"/>
<organism evidence="2">
    <name type="scientific">marine sediment metagenome</name>
    <dbReference type="NCBI Taxonomy" id="412755"/>
    <lineage>
        <taxon>unclassified sequences</taxon>
        <taxon>metagenomes</taxon>
        <taxon>ecological metagenomes</taxon>
    </lineage>
</organism>
<sequence>MSYFKRTHDFTHRRDENVKLGEVLGNASQDSGEDRVSETGRENRQGATYF</sequence>
<gene>
    <name evidence="2" type="ORF">S03H2_30858</name>
</gene>
<name>X1IP51_9ZZZZ</name>
<feature type="region of interest" description="Disordered" evidence="1">
    <location>
        <begin position="22"/>
        <end position="50"/>
    </location>
</feature>
<proteinExistence type="predicted"/>
<reference evidence="2" key="1">
    <citation type="journal article" date="2014" name="Front. Microbiol.">
        <title>High frequency of phylogenetically diverse reductive dehalogenase-homologous genes in deep subseafloor sedimentary metagenomes.</title>
        <authorList>
            <person name="Kawai M."/>
            <person name="Futagami T."/>
            <person name="Toyoda A."/>
            <person name="Takaki Y."/>
            <person name="Nishi S."/>
            <person name="Hori S."/>
            <person name="Arai W."/>
            <person name="Tsubouchi T."/>
            <person name="Morono Y."/>
            <person name="Uchiyama I."/>
            <person name="Ito T."/>
            <person name="Fujiyama A."/>
            <person name="Inagaki F."/>
            <person name="Takami H."/>
        </authorList>
    </citation>
    <scope>NUCLEOTIDE SEQUENCE</scope>
    <source>
        <strain evidence="2">Expedition CK06-06</strain>
    </source>
</reference>